<dbReference type="Gene3D" id="1.20.1580.10">
    <property type="entry name" value="ABC transporter ATPase like domain"/>
    <property type="match status" value="2"/>
</dbReference>
<evidence type="ECO:0000256" key="13">
    <source>
        <dbReference type="ARBA" id="ARBA00042156"/>
    </source>
</evidence>
<comment type="subcellular location">
    <subcellularLocation>
        <location evidence="1">Cytoplasm</location>
    </subcellularLocation>
</comment>
<dbReference type="eggNOG" id="COG0178">
    <property type="taxonomic scope" value="Bacteria"/>
</dbReference>
<sequence length="748" mass="82086">MDSHDYIGVRDASEHNLKHLSLKIPKRKIVLFTGISGSGKSSLVFDTIAAQSRRELHETFPSFVQHLLPRYDRPEVAALENLPVTILIDQKPVGANIRSTVGTYTDTHALLRLLYSRMGKPFVGYSDVFSFNHPKGSCPCCEGLGFVEDIDESLLLDRDKSLNEGAIRFVSFGVDTWRWKRYVYSGLFDNHKKVRDYTPQELDLLLHAPQQKVPNPPARWPKTALYEGLVPRIKRSILHQKEADHHREQIAQLVTRIPCPCCGGLRLNAEVLSCRIGGLHIAQFTALSVDGGIAFLEGLDPGPFRDLTEALLARLRTLSGIGLGYLSLDRPTTTLSGGEAARVKLAKFLGSSLSDLVYVMDEPSAGLHAYDIELVKRAVLRLKERGNTVLLVEHHRDFFDIADLVVELGPGAGEKGGEITFQGTPSELRGSETATGRVLREGAAFRRPGREPKGFLEVRAGGRHNLKGVDARFPLGCLTVVSGVAGSGKSSLVEELMRQNPDRPFTVMEQGAVGVQSRSTPATYLGFADALRDLFAARTGQSKGLFSFNSAGACGECKGKGWIETNMAFMGTVSHLCEACRGRRFSPEACAHLYRGLSIADLYDLDVDRALDFFREEEDALAAPLRQLQEVGLGYLRLNQALPTLSGGERQRLKLAACLGGRKQIYVLDEPTSGLHLQDIRALMACFEKLLDQGNALVVVEHNLDVLRAADWVVDLGPHAGDRGGEVLYQGPPEGLVACDRSVTARYL</sequence>
<accession>E3CYX3</accession>
<dbReference type="OrthoDB" id="9809851at2"/>
<keyword evidence="7" id="KW-0067">ATP-binding</keyword>
<keyword evidence="2" id="KW-0963">Cytoplasm</keyword>
<name>E3CYX3_9BACT</name>
<keyword evidence="10" id="KW-0234">DNA repair</keyword>
<evidence type="ECO:0000256" key="9">
    <source>
        <dbReference type="ARBA" id="ARBA00023125"/>
    </source>
</evidence>
<dbReference type="GO" id="GO:0005524">
    <property type="term" value="F:ATP binding"/>
    <property type="evidence" value="ECO:0007669"/>
    <property type="project" value="UniProtKB-KW"/>
</dbReference>
<organism evidence="15 16">
    <name type="scientific">Aminomonas paucivorans DSM 12260</name>
    <dbReference type="NCBI Taxonomy" id="584708"/>
    <lineage>
        <taxon>Bacteria</taxon>
        <taxon>Thermotogati</taxon>
        <taxon>Synergistota</taxon>
        <taxon>Synergistia</taxon>
        <taxon>Synergistales</taxon>
        <taxon>Synergistaceae</taxon>
        <taxon>Aminomonas</taxon>
    </lineage>
</organism>
<dbReference type="SUPFAM" id="SSF52540">
    <property type="entry name" value="P-loop containing nucleoside triphosphate hydrolases"/>
    <property type="match status" value="2"/>
</dbReference>
<reference evidence="15 16" key="1">
    <citation type="journal article" date="2010" name="Stand. Genomic Sci.">
        <title>Non-contiguous finished genome sequence of Aminomonas paucivorans type strain (GLU-3).</title>
        <authorList>
            <person name="Pitluck S."/>
            <person name="Yasawong M."/>
            <person name="Held B."/>
            <person name="Lapidus A."/>
            <person name="Nolan M."/>
            <person name="Copeland A."/>
            <person name="Lucas S."/>
            <person name="Del Rio T.G."/>
            <person name="Tice H."/>
            <person name="Cheng J.F."/>
            <person name="Chertkov O."/>
            <person name="Goodwin L."/>
            <person name="Tapia R."/>
            <person name="Han C."/>
            <person name="Liolios K."/>
            <person name="Ivanova N."/>
            <person name="Mavromatis K."/>
            <person name="Ovchinnikova G."/>
            <person name="Pati A."/>
            <person name="Chen A."/>
            <person name="Palaniappan K."/>
            <person name="Land M."/>
            <person name="Hauser L."/>
            <person name="Chang Y.J."/>
            <person name="Jeffries C.D."/>
            <person name="Pukall R."/>
            <person name="Spring S."/>
            <person name="Rohde M."/>
            <person name="Sikorski J."/>
            <person name="Goker M."/>
            <person name="Woyke T."/>
            <person name="Bristow J."/>
            <person name="Eisen J.A."/>
            <person name="Markowitz V."/>
            <person name="Hugenholtz P."/>
            <person name="Kyrpides N.C."/>
            <person name="Klenk H.P."/>
        </authorList>
    </citation>
    <scope>NUCLEOTIDE SEQUENCE [LARGE SCALE GENOMIC DNA]</scope>
    <source>
        <strain evidence="15 16">DSM 12260</strain>
    </source>
</reference>
<dbReference type="PROSITE" id="PS50893">
    <property type="entry name" value="ABC_TRANSPORTER_2"/>
    <property type="match status" value="2"/>
</dbReference>
<evidence type="ECO:0000256" key="1">
    <source>
        <dbReference type="ARBA" id="ARBA00004496"/>
    </source>
</evidence>
<evidence type="ECO:0000256" key="11">
    <source>
        <dbReference type="ARBA" id="ARBA00038000"/>
    </source>
</evidence>
<evidence type="ECO:0000256" key="7">
    <source>
        <dbReference type="ARBA" id="ARBA00022840"/>
    </source>
</evidence>
<gene>
    <name evidence="15" type="ORF">Apau_2157</name>
</gene>
<feature type="domain" description="ABC transporter" evidence="14">
    <location>
        <begin position="439"/>
        <end position="743"/>
    </location>
</feature>
<keyword evidence="8" id="KW-0267">Excision nuclease</keyword>
<dbReference type="PROSITE" id="PS00211">
    <property type="entry name" value="ABC_TRANSPORTER_1"/>
    <property type="match status" value="2"/>
</dbReference>
<dbReference type="Proteomes" id="UP000005096">
    <property type="component" value="Chromosome"/>
</dbReference>
<dbReference type="HOGENOM" id="CLU_001370_2_1_0"/>
<dbReference type="AlphaFoldDB" id="E3CYX3"/>
<evidence type="ECO:0000313" key="16">
    <source>
        <dbReference type="Proteomes" id="UP000005096"/>
    </source>
</evidence>
<evidence type="ECO:0000256" key="6">
    <source>
        <dbReference type="ARBA" id="ARBA00022769"/>
    </source>
</evidence>
<dbReference type="GO" id="GO:0006281">
    <property type="term" value="P:DNA repair"/>
    <property type="evidence" value="ECO:0007669"/>
    <property type="project" value="UniProtKB-KW"/>
</dbReference>
<dbReference type="RefSeq" id="WP_006301809.1">
    <property type="nucleotide sequence ID" value="NZ_CM001022.1"/>
</dbReference>
<dbReference type="GO" id="GO:0005737">
    <property type="term" value="C:cytoplasm"/>
    <property type="evidence" value="ECO:0007669"/>
    <property type="project" value="UniProtKB-SubCell"/>
</dbReference>
<dbReference type="InterPro" id="IPR017871">
    <property type="entry name" value="ABC_transporter-like_CS"/>
</dbReference>
<dbReference type="GO" id="GO:0016887">
    <property type="term" value="F:ATP hydrolysis activity"/>
    <property type="evidence" value="ECO:0007669"/>
    <property type="project" value="InterPro"/>
</dbReference>
<keyword evidence="5" id="KW-0227">DNA damage</keyword>
<evidence type="ECO:0000259" key="14">
    <source>
        <dbReference type="PROSITE" id="PS50893"/>
    </source>
</evidence>
<evidence type="ECO:0000256" key="5">
    <source>
        <dbReference type="ARBA" id="ARBA00022763"/>
    </source>
</evidence>
<keyword evidence="4" id="KW-0547">Nucleotide-binding</keyword>
<dbReference type="Pfam" id="PF00005">
    <property type="entry name" value="ABC_tran"/>
    <property type="match status" value="1"/>
</dbReference>
<dbReference type="GO" id="GO:0004518">
    <property type="term" value="F:nuclease activity"/>
    <property type="evidence" value="ECO:0007669"/>
    <property type="project" value="UniProtKB-KW"/>
</dbReference>
<evidence type="ECO:0000256" key="4">
    <source>
        <dbReference type="ARBA" id="ARBA00022741"/>
    </source>
</evidence>
<keyword evidence="16" id="KW-1185">Reference proteome</keyword>
<evidence type="ECO:0000256" key="10">
    <source>
        <dbReference type="ARBA" id="ARBA00023204"/>
    </source>
</evidence>
<comment type="similarity">
    <text evidence="11">Belongs to the ABC transporter superfamily. UvrA family.</text>
</comment>
<dbReference type="PANTHER" id="PTHR43152">
    <property type="entry name" value="UVRABC SYSTEM PROTEIN A"/>
    <property type="match status" value="1"/>
</dbReference>
<proteinExistence type="inferred from homology"/>
<evidence type="ECO:0000313" key="15">
    <source>
        <dbReference type="EMBL" id="EFQ24568.1"/>
    </source>
</evidence>
<dbReference type="InterPro" id="IPR003439">
    <property type="entry name" value="ABC_transporter-like_ATP-bd"/>
</dbReference>
<feature type="domain" description="ABC transporter" evidence="14">
    <location>
        <begin position="1"/>
        <end position="441"/>
    </location>
</feature>
<dbReference type="STRING" id="584708.Apau_2157"/>
<keyword evidence="9" id="KW-0238">DNA-binding</keyword>
<keyword evidence="6" id="KW-0228">DNA excision</keyword>
<evidence type="ECO:0000256" key="2">
    <source>
        <dbReference type="ARBA" id="ARBA00022490"/>
    </source>
</evidence>
<evidence type="ECO:0000256" key="3">
    <source>
        <dbReference type="ARBA" id="ARBA00022737"/>
    </source>
</evidence>
<dbReference type="PANTHER" id="PTHR43152:SF2">
    <property type="entry name" value="DRUG RESISTANCE ABC TRANSPORTER"/>
    <property type="match status" value="1"/>
</dbReference>
<dbReference type="Gene3D" id="1.10.8.280">
    <property type="entry name" value="ABC transporter ATPase domain-like"/>
    <property type="match status" value="1"/>
</dbReference>
<dbReference type="InterPro" id="IPR027417">
    <property type="entry name" value="P-loop_NTPase"/>
</dbReference>
<dbReference type="GO" id="GO:0003677">
    <property type="term" value="F:DNA binding"/>
    <property type="evidence" value="ECO:0007669"/>
    <property type="project" value="UniProtKB-KW"/>
</dbReference>
<dbReference type="Gene3D" id="3.40.50.300">
    <property type="entry name" value="P-loop containing nucleotide triphosphate hydrolases"/>
    <property type="match status" value="2"/>
</dbReference>
<dbReference type="PaxDb" id="584708-Apau_2157"/>
<keyword evidence="3" id="KW-0677">Repeat</keyword>
<evidence type="ECO:0000256" key="8">
    <source>
        <dbReference type="ARBA" id="ARBA00022881"/>
    </source>
</evidence>
<protein>
    <recommendedName>
        <fullName evidence="12">UvrABC system protein A</fullName>
    </recommendedName>
    <alternativeName>
        <fullName evidence="13">Excinuclease ABC subunit A</fullName>
    </alternativeName>
</protein>
<evidence type="ECO:0000256" key="12">
    <source>
        <dbReference type="ARBA" id="ARBA00039316"/>
    </source>
</evidence>
<dbReference type="EMBL" id="CM001022">
    <property type="protein sequence ID" value="EFQ24568.1"/>
    <property type="molecule type" value="Genomic_DNA"/>
</dbReference>